<feature type="region of interest" description="Disordered" evidence="1">
    <location>
        <begin position="1"/>
        <end position="130"/>
    </location>
</feature>
<keyword evidence="3" id="KW-1185">Reference proteome</keyword>
<dbReference type="EMBL" id="KI394012">
    <property type="protein sequence ID" value="ERN05070.1"/>
    <property type="molecule type" value="Genomic_DNA"/>
</dbReference>
<gene>
    <name evidence="2" type="ORF">AMTR_s00053p00119330</name>
</gene>
<sequence length="130" mass="14273">MTEESSIASEAANEGLTTAPREELRVEETSEQYEAIAGDEGPSSIREEEPIPIEQPGMIVFYNRDGDVGNEDLNASQEEEHDERSEQPMAIALDDMDGGVRDEGPSIAQGEKASTDGSLEQSEFLPWSRR</sequence>
<protein>
    <submittedName>
        <fullName evidence="2">Uncharacterized protein</fullName>
    </submittedName>
</protein>
<dbReference type="Gramene" id="ERN05070">
    <property type="protein sequence ID" value="ERN05070"/>
    <property type="gene ID" value="AMTR_s00053p00119330"/>
</dbReference>
<accession>W1PDD0</accession>
<evidence type="ECO:0000256" key="1">
    <source>
        <dbReference type="SAM" id="MobiDB-lite"/>
    </source>
</evidence>
<evidence type="ECO:0000313" key="3">
    <source>
        <dbReference type="Proteomes" id="UP000017836"/>
    </source>
</evidence>
<name>W1PDD0_AMBTC</name>
<proteinExistence type="predicted"/>
<feature type="compositionally biased region" description="Low complexity" evidence="1">
    <location>
        <begin position="1"/>
        <end position="12"/>
    </location>
</feature>
<dbReference type="AlphaFoldDB" id="W1PDD0"/>
<dbReference type="Proteomes" id="UP000017836">
    <property type="component" value="Unassembled WGS sequence"/>
</dbReference>
<organism evidence="2 3">
    <name type="scientific">Amborella trichopoda</name>
    <dbReference type="NCBI Taxonomy" id="13333"/>
    <lineage>
        <taxon>Eukaryota</taxon>
        <taxon>Viridiplantae</taxon>
        <taxon>Streptophyta</taxon>
        <taxon>Embryophyta</taxon>
        <taxon>Tracheophyta</taxon>
        <taxon>Spermatophyta</taxon>
        <taxon>Magnoliopsida</taxon>
        <taxon>Amborellales</taxon>
        <taxon>Amborellaceae</taxon>
        <taxon>Amborella</taxon>
    </lineage>
</organism>
<reference evidence="3" key="1">
    <citation type="journal article" date="2013" name="Science">
        <title>The Amborella genome and the evolution of flowering plants.</title>
        <authorList>
            <consortium name="Amborella Genome Project"/>
        </authorList>
    </citation>
    <scope>NUCLEOTIDE SEQUENCE [LARGE SCALE GENOMIC DNA]</scope>
</reference>
<evidence type="ECO:0000313" key="2">
    <source>
        <dbReference type="EMBL" id="ERN05070.1"/>
    </source>
</evidence>
<dbReference type="HOGENOM" id="CLU_1940961_0_0_1"/>